<gene>
    <name evidence="1" type="ORF">WNY57_02565</name>
</gene>
<reference evidence="1 2" key="1">
    <citation type="submission" date="2024-03" db="EMBL/GenBank/DDBJ databases">
        <title>Community enrichment and isolation of bacterial strains for fucoidan degradation.</title>
        <authorList>
            <person name="Sichert A."/>
        </authorList>
    </citation>
    <scope>NUCLEOTIDE SEQUENCE [LARGE SCALE GENOMIC DNA]</scope>
    <source>
        <strain evidence="1 2">AS26</strain>
    </source>
</reference>
<dbReference type="EMBL" id="JBBMQX010000001">
    <property type="protein sequence ID" value="MEM5531307.1"/>
    <property type="molecule type" value="Genomic_DNA"/>
</dbReference>
<proteinExistence type="predicted"/>
<dbReference type="RefSeq" id="WP_342879048.1">
    <property type="nucleotide sequence ID" value="NZ_JBBMQX010000001.1"/>
</dbReference>
<sequence>MNNDVKKILLERKFTSLDYSKLYVRGFNDMVNALDIGMKEFEYQLSINPNLNQDNFSLWKSKGAPILFGDNEYANDALEKAKNGNFSHIRGSAGNLRGLSRDVDNIGGFGEWWHEIDNKYWDTFYSTYMKTKKIGSNIDYTISGYWDNDEILDEEITGPMDKNELLNYLKPGESLDDLS</sequence>
<evidence type="ECO:0000313" key="1">
    <source>
        <dbReference type="EMBL" id="MEM5531307.1"/>
    </source>
</evidence>
<name>A0ABU9TC72_9GAMM</name>
<keyword evidence="2" id="KW-1185">Reference proteome</keyword>
<accession>A0ABU9TC72</accession>
<organism evidence="1 2">
    <name type="scientific">Pseudoalteromonas arctica</name>
    <dbReference type="NCBI Taxonomy" id="394751"/>
    <lineage>
        <taxon>Bacteria</taxon>
        <taxon>Pseudomonadati</taxon>
        <taxon>Pseudomonadota</taxon>
        <taxon>Gammaproteobacteria</taxon>
        <taxon>Alteromonadales</taxon>
        <taxon>Pseudoalteromonadaceae</taxon>
        <taxon>Pseudoalteromonas</taxon>
    </lineage>
</organism>
<dbReference type="Proteomes" id="UP001457661">
    <property type="component" value="Unassembled WGS sequence"/>
</dbReference>
<evidence type="ECO:0000313" key="2">
    <source>
        <dbReference type="Proteomes" id="UP001457661"/>
    </source>
</evidence>
<comment type="caution">
    <text evidence="1">The sequence shown here is derived from an EMBL/GenBank/DDBJ whole genome shotgun (WGS) entry which is preliminary data.</text>
</comment>
<protein>
    <submittedName>
        <fullName evidence="1">Uncharacterized protein</fullName>
    </submittedName>
</protein>